<name>A0A941D6V9_9MICO</name>
<feature type="chain" id="PRO_5037482844" evidence="2">
    <location>
        <begin position="25"/>
        <end position="695"/>
    </location>
</feature>
<dbReference type="RefSeq" id="WP_211602145.1">
    <property type="nucleotide sequence ID" value="NZ_JAGSNF010000007.1"/>
</dbReference>
<feature type="region of interest" description="Disordered" evidence="1">
    <location>
        <begin position="105"/>
        <end position="147"/>
    </location>
</feature>
<keyword evidence="2" id="KW-0732">Signal</keyword>
<evidence type="ECO:0000256" key="1">
    <source>
        <dbReference type="SAM" id="MobiDB-lite"/>
    </source>
</evidence>
<dbReference type="InterPro" id="IPR051922">
    <property type="entry name" value="Bact_Sporulation_Assoc"/>
</dbReference>
<comment type="caution">
    <text evidence="3">The sequence shown here is derived from an EMBL/GenBank/DDBJ whole genome shotgun (WGS) entry which is preliminary data.</text>
</comment>
<dbReference type="InterPro" id="IPR007253">
    <property type="entry name" value="Cell_wall-bd_2"/>
</dbReference>
<dbReference type="Proteomes" id="UP000677016">
    <property type="component" value="Unassembled WGS sequence"/>
</dbReference>
<evidence type="ECO:0000256" key="2">
    <source>
        <dbReference type="SAM" id="SignalP"/>
    </source>
</evidence>
<organism evidence="3 4">
    <name type="scientific">Phycicoccus avicenniae</name>
    <dbReference type="NCBI Taxonomy" id="2828860"/>
    <lineage>
        <taxon>Bacteria</taxon>
        <taxon>Bacillati</taxon>
        <taxon>Actinomycetota</taxon>
        <taxon>Actinomycetes</taxon>
        <taxon>Micrococcales</taxon>
        <taxon>Intrasporangiaceae</taxon>
        <taxon>Phycicoccus</taxon>
    </lineage>
</organism>
<accession>A0A941D6V9</accession>
<protein>
    <submittedName>
        <fullName evidence="3">Cell wall-binding repeat-containing protein</fullName>
    </submittedName>
</protein>
<dbReference type="AlphaFoldDB" id="A0A941D6V9"/>
<dbReference type="EMBL" id="JAGSNF010000007">
    <property type="protein sequence ID" value="MBR7742945.1"/>
    <property type="molecule type" value="Genomic_DNA"/>
</dbReference>
<dbReference type="PANTHER" id="PTHR30032:SF8">
    <property type="entry name" value="GERMINATION-SPECIFIC N-ACETYLMURAMOYL-L-ALANINE AMIDASE"/>
    <property type="match status" value="1"/>
</dbReference>
<dbReference type="Pfam" id="PF04122">
    <property type="entry name" value="CW_binding_2"/>
    <property type="match status" value="3"/>
</dbReference>
<proteinExistence type="predicted"/>
<sequence length="695" mass="70807">MHRPPLVAAATAAAVLALPASATAEPLGPTGPAVHGLAGRSDADVVRRLLDGAERLERTVPERPGAPAPFVVGGAPEAPWDEVPFSPLLTVGTPTSSTLVRVARDGSATGTATSERPLSDLSSAPGGDAEAYRTVPSDGTTRVAPLLRDGGATSLGYPASDVPVAWSPAGDGFVTTVDGRLVARSTNPRFSTPIDVEDATAAAVSPYGGELFVRRQAEDGPTLVVGPAPFSGFEGTTSWTDLGLSAYSPGAPAVGQEPGLGVFAGDELTYLAFTGTDPADGTAHLYVDHQDDFTASGYGSPERVADVGAICGGLAPAFSPDRRMLAHVVAVGPTGAECSELEVHVRSLGTGRRYRASTPDHTVWTVPAGTPVTSLDWRAQNPAAAEWRLDGAHRYEVSAFTAFFYDPDSVDAVVLAGGRSPADALTAVPLAAALGGPVVLTRPTVLGWDTLVAIESTLAPGGTVHVVGGTASVSPRVVRQLREWGYTVRRTGGETRYDVAANVARRLDVVRGGSPDAAFVASGTAFTDALVAGPAAASLDAPVLLSRGSSLPAATRDYLASLGTDAEVFAVGGEGADSVAGDPRTEVVGGATRYEVAGNVADRFFAGWSVLALADGRSWPDAVSGGALMASVGQPLLLTRGRTLPEPTRGQALRTRASLDLVLAFGGSASVPQAALDAAVVAAGDQTTYFGLDLP</sequence>
<reference evidence="3" key="1">
    <citation type="submission" date="2021-04" db="EMBL/GenBank/DDBJ databases">
        <title>Phycicoccus avicenniae sp. nov., a novel endophytic actinomycetes isolated from branch of Avicennia mariana.</title>
        <authorList>
            <person name="Tuo L."/>
        </authorList>
    </citation>
    <scope>NUCLEOTIDE SEQUENCE</scope>
    <source>
        <strain evidence="3">BSK3Z-2</strain>
    </source>
</reference>
<gene>
    <name evidence="3" type="ORF">KC207_06555</name>
</gene>
<dbReference type="PANTHER" id="PTHR30032">
    <property type="entry name" value="N-ACETYLMURAMOYL-L-ALANINE AMIDASE-RELATED"/>
    <property type="match status" value="1"/>
</dbReference>
<feature type="compositionally biased region" description="Polar residues" evidence="1">
    <location>
        <begin position="108"/>
        <end position="122"/>
    </location>
</feature>
<feature type="signal peptide" evidence="2">
    <location>
        <begin position="1"/>
        <end position="24"/>
    </location>
</feature>
<evidence type="ECO:0000313" key="3">
    <source>
        <dbReference type="EMBL" id="MBR7742945.1"/>
    </source>
</evidence>
<evidence type="ECO:0000313" key="4">
    <source>
        <dbReference type="Proteomes" id="UP000677016"/>
    </source>
</evidence>
<keyword evidence="4" id="KW-1185">Reference proteome</keyword>